<keyword evidence="4" id="KW-1185">Reference proteome</keyword>
<dbReference type="PANTHER" id="PTHR46361:SF3">
    <property type="entry name" value="ELECTRON CARRIER_ PROTEIN DISULFIDE OXIDOREDUCTASE"/>
    <property type="match status" value="1"/>
</dbReference>
<evidence type="ECO:0000313" key="3">
    <source>
        <dbReference type="EMBL" id="SMD35269.1"/>
    </source>
</evidence>
<evidence type="ECO:0000256" key="1">
    <source>
        <dbReference type="SAM" id="SignalP"/>
    </source>
</evidence>
<proteinExistence type="predicted"/>
<dbReference type="Pfam" id="PF04784">
    <property type="entry name" value="DUF547"/>
    <property type="match status" value="1"/>
</dbReference>
<feature type="domain" description="DUF547" evidence="2">
    <location>
        <begin position="65"/>
        <end position="181"/>
    </location>
</feature>
<reference evidence="3 4" key="1">
    <citation type="submission" date="2017-04" db="EMBL/GenBank/DDBJ databases">
        <authorList>
            <person name="Afonso C.L."/>
            <person name="Miller P.J."/>
            <person name="Scott M.A."/>
            <person name="Spackman E."/>
            <person name="Goraichik I."/>
            <person name="Dimitrov K.M."/>
            <person name="Suarez D.L."/>
            <person name="Swayne D.E."/>
        </authorList>
    </citation>
    <scope>NUCLEOTIDE SEQUENCE [LARGE SCALE GENOMIC DNA]</scope>
    <source>
        <strain evidence="3 4">DSM 26133</strain>
    </source>
</reference>
<evidence type="ECO:0000313" key="4">
    <source>
        <dbReference type="Proteomes" id="UP000192472"/>
    </source>
</evidence>
<organism evidence="3 4">
    <name type="scientific">Reichenbachiella faecimaris</name>
    <dbReference type="NCBI Taxonomy" id="692418"/>
    <lineage>
        <taxon>Bacteria</taxon>
        <taxon>Pseudomonadati</taxon>
        <taxon>Bacteroidota</taxon>
        <taxon>Cytophagia</taxon>
        <taxon>Cytophagales</taxon>
        <taxon>Reichenbachiellaceae</taxon>
        <taxon>Reichenbachiella</taxon>
    </lineage>
</organism>
<dbReference type="Proteomes" id="UP000192472">
    <property type="component" value="Unassembled WGS sequence"/>
</dbReference>
<protein>
    <recommendedName>
        <fullName evidence="2">DUF547 domain-containing protein</fullName>
    </recommendedName>
</protein>
<sequence>MKNLLVLLLFVFPYLIKAQPSHEAFDMLLKKHVDTNGGVNYKAFKSDETPLNDYLVEMMIDPPTRDWSDHEKLAYWINVYNALTIQLVLKYYPIESIKDIGASIQIPFVNTPWDIECFEIEDGKELSLNNIEHGIIRKDFEEPRIHFALVCAAVSCPKLLNEAYDPARLDRQLTAQTKAFLANTSKNKISSDRLELSKLFNWYGGDFRKNGSLIDFLNPYTTVKIDANAKTSFLDYDWRLNEQ</sequence>
<dbReference type="EMBL" id="FWYF01000002">
    <property type="protein sequence ID" value="SMD35269.1"/>
    <property type="molecule type" value="Genomic_DNA"/>
</dbReference>
<keyword evidence="1" id="KW-0732">Signal</keyword>
<dbReference type="AlphaFoldDB" id="A0A1W2GF16"/>
<name>A0A1W2GF16_REIFA</name>
<dbReference type="PANTHER" id="PTHR46361">
    <property type="entry name" value="ELECTRON CARRIER/ PROTEIN DISULFIDE OXIDOREDUCTASE"/>
    <property type="match status" value="1"/>
</dbReference>
<gene>
    <name evidence="3" type="ORF">SAMN04488029_2426</name>
</gene>
<dbReference type="OrthoDB" id="526867at2"/>
<dbReference type="RefSeq" id="WP_084373071.1">
    <property type="nucleotide sequence ID" value="NZ_FWYF01000002.1"/>
</dbReference>
<dbReference type="STRING" id="692418.SAMN04488029_2426"/>
<feature type="signal peptide" evidence="1">
    <location>
        <begin position="1"/>
        <end position="18"/>
    </location>
</feature>
<feature type="chain" id="PRO_5012958420" description="DUF547 domain-containing protein" evidence="1">
    <location>
        <begin position="19"/>
        <end position="243"/>
    </location>
</feature>
<dbReference type="InterPro" id="IPR006869">
    <property type="entry name" value="DUF547"/>
</dbReference>
<accession>A0A1W2GF16</accession>
<evidence type="ECO:0000259" key="2">
    <source>
        <dbReference type="Pfam" id="PF04784"/>
    </source>
</evidence>